<dbReference type="EMBL" id="JAWWNJ010000002">
    <property type="protein sequence ID" value="KAK7061309.1"/>
    <property type="molecule type" value="Genomic_DNA"/>
</dbReference>
<dbReference type="PROSITE" id="PS50280">
    <property type="entry name" value="SET"/>
    <property type="match status" value="1"/>
</dbReference>
<evidence type="ECO:0000313" key="4">
    <source>
        <dbReference type="Proteomes" id="UP001362999"/>
    </source>
</evidence>
<feature type="compositionally biased region" description="Low complexity" evidence="1">
    <location>
        <begin position="16"/>
        <end position="25"/>
    </location>
</feature>
<protein>
    <submittedName>
        <fullName evidence="3">ER lumen protein-retaining receptor</fullName>
    </submittedName>
</protein>
<evidence type="ECO:0000313" key="3">
    <source>
        <dbReference type="EMBL" id="KAK7061309.1"/>
    </source>
</evidence>
<reference evidence="3 4" key="1">
    <citation type="journal article" date="2024" name="J Genomics">
        <title>Draft genome sequencing and assembly of Favolaschia claudopus CIRM-BRFM 2984 isolated from oak limbs.</title>
        <authorList>
            <person name="Navarro D."/>
            <person name="Drula E."/>
            <person name="Chaduli D."/>
            <person name="Cazenave R."/>
            <person name="Ahrendt S."/>
            <person name="Wang J."/>
            <person name="Lipzen A."/>
            <person name="Daum C."/>
            <person name="Barry K."/>
            <person name="Grigoriev I.V."/>
            <person name="Favel A."/>
            <person name="Rosso M.N."/>
            <person name="Martin F."/>
        </authorList>
    </citation>
    <scope>NUCLEOTIDE SEQUENCE [LARGE SCALE GENOMIC DNA]</scope>
    <source>
        <strain evidence="3 4">CIRM-BRFM 2984</strain>
    </source>
</reference>
<keyword evidence="4" id="KW-1185">Reference proteome</keyword>
<sequence length="485" mass="53490">MKRGFLNGPKAKSRVAPAGEAAYAAPSRDPIPVPSLASLSLDELKEESEPYITFPIGKVSKVELPEQPALTYQERDARSGSAPGTTTFTTIPIGAHPDEPVTECIFHEGSKEVIMAIPNFPRPMIHPKKVLFRMGPASGKGQGLFSKQAIKMGDLIFSERPLMLCTRVAPSGFTDPSYTREMIIQQGLIQLEQCYQIAFNRLRPADRAEFMSLTNCHTEDGSGPLVGRVRTNGLGISGLRPGVEGTLGRYSSVNKYISRLNHSCCANTYPLWDLNSFSFRVYASRDIAEGEELTFQYIGVLENTAGRQESLKPYSLVCTCPACTDPAASDPRRAAIKAFSPSLMAWAADGKLSDDWLINKCLEQLDLLTQEGLEHHNKYFYATKAIMEAYIGLGDTENASKWAAKVCRQVWADEYTDVPVGKMKPLMDPKNITAYKEHAFWRARVDPASNDSMKMFQMFAAMAGPNNIKNLDGGFSLMMFPGPPM</sequence>
<name>A0AAW0ECM2_9AGAR</name>
<dbReference type="PANTHER" id="PTHR47332:SF2">
    <property type="entry name" value="SET-6"/>
    <property type="match status" value="1"/>
</dbReference>
<dbReference type="Proteomes" id="UP001362999">
    <property type="component" value="Unassembled WGS sequence"/>
</dbReference>
<dbReference type="CDD" id="cd20071">
    <property type="entry name" value="SET_SMYD"/>
    <property type="match status" value="1"/>
</dbReference>
<dbReference type="AlphaFoldDB" id="A0AAW0ECM2"/>
<dbReference type="SUPFAM" id="SSF82199">
    <property type="entry name" value="SET domain"/>
    <property type="match status" value="1"/>
</dbReference>
<dbReference type="Pfam" id="PF00856">
    <property type="entry name" value="SET"/>
    <property type="match status" value="1"/>
</dbReference>
<comment type="caution">
    <text evidence="3">The sequence shown here is derived from an EMBL/GenBank/DDBJ whole genome shotgun (WGS) entry which is preliminary data.</text>
</comment>
<dbReference type="InterPro" id="IPR053185">
    <property type="entry name" value="SET_domain_protein"/>
</dbReference>
<feature type="domain" description="SET" evidence="2">
    <location>
        <begin position="128"/>
        <end position="298"/>
    </location>
</feature>
<dbReference type="SMART" id="SM00317">
    <property type="entry name" value="SET"/>
    <property type="match status" value="1"/>
</dbReference>
<organism evidence="3 4">
    <name type="scientific">Favolaschia claudopus</name>
    <dbReference type="NCBI Taxonomy" id="2862362"/>
    <lineage>
        <taxon>Eukaryota</taxon>
        <taxon>Fungi</taxon>
        <taxon>Dikarya</taxon>
        <taxon>Basidiomycota</taxon>
        <taxon>Agaricomycotina</taxon>
        <taxon>Agaricomycetes</taxon>
        <taxon>Agaricomycetidae</taxon>
        <taxon>Agaricales</taxon>
        <taxon>Marasmiineae</taxon>
        <taxon>Mycenaceae</taxon>
        <taxon>Favolaschia</taxon>
    </lineage>
</organism>
<dbReference type="InterPro" id="IPR046341">
    <property type="entry name" value="SET_dom_sf"/>
</dbReference>
<evidence type="ECO:0000259" key="2">
    <source>
        <dbReference type="PROSITE" id="PS50280"/>
    </source>
</evidence>
<accession>A0AAW0ECM2</accession>
<dbReference type="InterPro" id="IPR001214">
    <property type="entry name" value="SET_dom"/>
</dbReference>
<feature type="region of interest" description="Disordered" evidence="1">
    <location>
        <begin position="1"/>
        <end position="33"/>
    </location>
</feature>
<dbReference type="Gene3D" id="2.170.270.10">
    <property type="entry name" value="SET domain"/>
    <property type="match status" value="1"/>
</dbReference>
<proteinExistence type="predicted"/>
<dbReference type="PANTHER" id="PTHR47332">
    <property type="entry name" value="SET DOMAIN-CONTAINING PROTEIN 5"/>
    <property type="match status" value="1"/>
</dbReference>
<evidence type="ECO:0000256" key="1">
    <source>
        <dbReference type="SAM" id="MobiDB-lite"/>
    </source>
</evidence>
<gene>
    <name evidence="3" type="ORF">R3P38DRAFT_2828754</name>
</gene>
<keyword evidence="3" id="KW-0675">Receptor</keyword>